<dbReference type="AlphaFoldDB" id="A0A419X7U3"/>
<comment type="caution">
    <text evidence="1">The sequence shown here is derived from an EMBL/GenBank/DDBJ whole genome shotgun (WGS) entry which is preliminary data.</text>
</comment>
<evidence type="ECO:0008006" key="3">
    <source>
        <dbReference type="Google" id="ProtNLM"/>
    </source>
</evidence>
<evidence type="ECO:0000313" key="1">
    <source>
        <dbReference type="EMBL" id="RKE03640.1"/>
    </source>
</evidence>
<proteinExistence type="predicted"/>
<reference evidence="1 2" key="1">
    <citation type="submission" date="2018-09" db="EMBL/GenBank/DDBJ databases">
        <title>Genomic Encyclopedia of Archaeal and Bacterial Type Strains, Phase II (KMG-II): from individual species to whole genera.</title>
        <authorList>
            <person name="Goeker M."/>
        </authorList>
    </citation>
    <scope>NUCLEOTIDE SEQUENCE [LARGE SCALE GENOMIC DNA]</scope>
    <source>
        <strain evidence="1 2">DSM 21950</strain>
    </source>
</reference>
<protein>
    <recommendedName>
        <fullName evidence="3">Calycin-like beta-barrel protein</fullName>
    </recommendedName>
</protein>
<accession>A0A419X7U3</accession>
<evidence type="ECO:0000313" key="2">
    <source>
        <dbReference type="Proteomes" id="UP000284531"/>
    </source>
</evidence>
<dbReference type="RefSeq" id="WP_120238506.1">
    <property type="nucleotide sequence ID" value="NZ_RAPQ01000008.1"/>
</dbReference>
<dbReference type="OrthoDB" id="9773938at2"/>
<keyword evidence="2" id="KW-1185">Reference proteome</keyword>
<gene>
    <name evidence="1" type="ORF">BXY64_0649</name>
</gene>
<organism evidence="1 2">
    <name type="scientific">Marinifilum flexuosum</name>
    <dbReference type="NCBI Taxonomy" id="1117708"/>
    <lineage>
        <taxon>Bacteria</taxon>
        <taxon>Pseudomonadati</taxon>
        <taxon>Bacteroidota</taxon>
        <taxon>Bacteroidia</taxon>
        <taxon>Marinilabiliales</taxon>
        <taxon>Marinifilaceae</taxon>
    </lineage>
</organism>
<dbReference type="Proteomes" id="UP000284531">
    <property type="component" value="Unassembled WGS sequence"/>
</dbReference>
<name>A0A419X7U3_9BACT</name>
<sequence length="160" mass="16750">MKNSILPFSLILALCLVFVSCDKDDDTTPNVAKGTYEVLMNGEIVAEGNDADVGYAEGGEGSVSVSISKDEEVSVLISSVPIEIGSSVAIDGSDVTVSVLGNLVGGSYLTPVVDASGTIIRVSDSKFTFVCTCKDLADWVDGPTYEFEGTIESSAYKMVK</sequence>
<dbReference type="PROSITE" id="PS51257">
    <property type="entry name" value="PROKAR_LIPOPROTEIN"/>
    <property type="match status" value="1"/>
</dbReference>
<dbReference type="EMBL" id="RAPQ01000008">
    <property type="protein sequence ID" value="RKE03640.1"/>
    <property type="molecule type" value="Genomic_DNA"/>
</dbReference>